<evidence type="ECO:0000313" key="2">
    <source>
        <dbReference type="Proteomes" id="UP000292346"/>
    </source>
</evidence>
<dbReference type="Proteomes" id="UP000292346">
    <property type="component" value="Unassembled WGS sequence"/>
</dbReference>
<proteinExistence type="predicted"/>
<organism evidence="1 2">
    <name type="scientific">Kribbella soli</name>
    <dbReference type="NCBI Taxonomy" id="1124743"/>
    <lineage>
        <taxon>Bacteria</taxon>
        <taxon>Bacillati</taxon>
        <taxon>Actinomycetota</taxon>
        <taxon>Actinomycetes</taxon>
        <taxon>Propionibacteriales</taxon>
        <taxon>Kribbellaceae</taxon>
        <taxon>Kribbella</taxon>
    </lineage>
</organism>
<dbReference type="OrthoDB" id="3822410at2"/>
<dbReference type="RefSeq" id="WP_131340822.1">
    <property type="nucleotide sequence ID" value="NZ_SJJZ01000003.1"/>
</dbReference>
<accession>A0A4R0H3T8</accession>
<reference evidence="1 2" key="1">
    <citation type="submission" date="2019-02" db="EMBL/GenBank/DDBJ databases">
        <title>Kribbella capetownensis sp. nov. and Kribbella speibonae sp. nov., isolated from soil.</title>
        <authorList>
            <person name="Curtis S.M."/>
            <person name="Norton I."/>
            <person name="Everest G.J."/>
            <person name="Meyers P.R."/>
        </authorList>
    </citation>
    <scope>NUCLEOTIDE SEQUENCE [LARGE SCALE GENOMIC DNA]</scope>
    <source>
        <strain evidence="1 2">KCTC 29219</strain>
    </source>
</reference>
<gene>
    <name evidence="1" type="ORF">E0H45_23180</name>
</gene>
<comment type="caution">
    <text evidence="1">The sequence shown here is derived from an EMBL/GenBank/DDBJ whole genome shotgun (WGS) entry which is preliminary data.</text>
</comment>
<sequence length="191" mass="20960">MPIARTLWEAQIYVALETAQAGPQPGEVLAPAPDFELGDNLVEGPDAWTYRSPIGEITIPYSSQHSSTRLGAHWGLGRSQLVDAAEWAVVGHLYADRTIGADMAYDGQPGRERYYVELGWELAAEAIREAMKSLPEGTNGGDTVPDSEIWTSFGTDAKARDPYLVSRARLDDDLEYYTGTLADFRALYSDS</sequence>
<name>A0A4R0H3T8_9ACTN</name>
<evidence type="ECO:0000313" key="1">
    <source>
        <dbReference type="EMBL" id="TCC04981.1"/>
    </source>
</evidence>
<protein>
    <submittedName>
        <fullName evidence="1">Uncharacterized protein</fullName>
    </submittedName>
</protein>
<dbReference type="AlphaFoldDB" id="A0A4R0H3T8"/>
<keyword evidence="2" id="KW-1185">Reference proteome</keyword>
<dbReference type="EMBL" id="SJJZ01000003">
    <property type="protein sequence ID" value="TCC04981.1"/>
    <property type="molecule type" value="Genomic_DNA"/>
</dbReference>